<feature type="region of interest" description="Disordered" evidence="1">
    <location>
        <begin position="518"/>
        <end position="559"/>
    </location>
</feature>
<comment type="caution">
    <text evidence="3">The sequence shown here is derived from an EMBL/GenBank/DDBJ whole genome shotgun (WGS) entry which is preliminary data.</text>
</comment>
<feature type="domain" description="DUF7495" evidence="2">
    <location>
        <begin position="599"/>
        <end position="714"/>
    </location>
</feature>
<sequence>MSTTDPPSPSNDEANYGIDSEDEEADASNNEEASGLIAAPPEEQERTNQILSSYREYLSHIQEELPPAEVAPVIRAGPLEPDEESTPIGLMDPPEEEEEEAVPLRSRIRGKLALRGGGWRKNKRDKNQVVYEEEDELDEMYQDLGVTRPSRKVRYTHPILHSFKDKRCIAGLAVAAALLAIILGVTLSRKPEGDNWESELKNVITKQEDKLHDMLHADESSLTDGSEVLTQAQRESEEYQRVVETYKPLWYERGDGWDGQSYDEAILFCASNSRILCPYEAYCPLGPSTVPLGGGQRASQSWAPLIDNENGWCKEWKDMYTGSPSWGETGAGSEIITEHIMCCASHVIDGKQRPGAQQTSTTTTEAPVEPGDTNWEQVLYQNVSNQKYKPTWYSRSTGWDGQTHIEALKFCALKKSILCPFEAICPDGAQKSPYGGDKLAPAGGVAWTPIVATDQENEWVGVSKTMTCIKYTNVHESTPSWGKTGGNEAETRNIACCAAVEGGFTTENSAQADANVASDSAVNGGTGTSNPETSVDASSEATASVPAVTTPATTDSPTPAPSYLVTLEETEEIVSTSPPKDPHAYELIYQSVSEMHEPVWFDRSKGWMGLTWIDARSFCSAQIGFGEKAMQLCPLGVICPIPHETPILGAREEPTDDERGRGAWAPFGNMENGWVKVDATNPCAVYNSVYGTAPAWGMTGEGTEAITRNVLCCKSTSVETSLTTPPPTNQPSMQPASSPVTPPPTVKKTNKPTNDKLVGATFDKSVEKYQPVWHDRTNWKGSSYTDAIEFCAKQNSVLCPYEAYCPLGPGVHIYGGIKDTSSSWAPLIDVPNGWVQVGPQDTCELYNSLHPHPPIWGLNGNGDGDLTKHVMCCDDGFTTIAESAALANQPPIYSTPTAMEQKVLDHYHPIWLQRKHGYDGTTVEESMDFCQHVADMELCPIDAYCPNGASGLLFYGRDAFDGEQWAPVTATPTASADWVLIGSMDGVATCTSYSDNYGTTAPWETDGSSEEKKQHVLCCQKKNYVQSDSSDVAMTLDEVMANELKPVWYDLSHGWNGGSHNDAELFCSANGNRELCPSVAICPNGKGQAPIGGHNVDFNAVGEQWVPVGGMDNHWIQVGQKYENLATTCMDYQELEGENSPDWGTNSNEASKKKYVLCCQKFGS</sequence>
<proteinExistence type="predicted"/>
<feature type="compositionally biased region" description="Polar residues" evidence="1">
    <location>
        <begin position="355"/>
        <end position="365"/>
    </location>
</feature>
<dbReference type="AlphaFoldDB" id="A0ABD3QLT4"/>
<evidence type="ECO:0000259" key="2">
    <source>
        <dbReference type="Pfam" id="PF24325"/>
    </source>
</evidence>
<evidence type="ECO:0000313" key="3">
    <source>
        <dbReference type="EMBL" id="KAL3801043.1"/>
    </source>
</evidence>
<feature type="compositionally biased region" description="Polar residues" evidence="1">
    <location>
        <begin position="518"/>
        <end position="536"/>
    </location>
</feature>
<feature type="compositionally biased region" description="Polar residues" evidence="1">
    <location>
        <begin position="1"/>
        <end position="13"/>
    </location>
</feature>
<evidence type="ECO:0000256" key="1">
    <source>
        <dbReference type="SAM" id="MobiDB-lite"/>
    </source>
</evidence>
<organism evidence="3 4">
    <name type="scientific">Cyclotella cryptica</name>
    <dbReference type="NCBI Taxonomy" id="29204"/>
    <lineage>
        <taxon>Eukaryota</taxon>
        <taxon>Sar</taxon>
        <taxon>Stramenopiles</taxon>
        <taxon>Ochrophyta</taxon>
        <taxon>Bacillariophyta</taxon>
        <taxon>Coscinodiscophyceae</taxon>
        <taxon>Thalassiosirophycidae</taxon>
        <taxon>Stephanodiscales</taxon>
        <taxon>Stephanodiscaceae</taxon>
        <taxon>Cyclotella</taxon>
    </lineage>
</organism>
<dbReference type="Proteomes" id="UP001516023">
    <property type="component" value="Unassembled WGS sequence"/>
</dbReference>
<dbReference type="InterPro" id="IPR055918">
    <property type="entry name" value="DUF7495"/>
</dbReference>
<feature type="region of interest" description="Disordered" evidence="1">
    <location>
        <begin position="719"/>
        <end position="757"/>
    </location>
</feature>
<feature type="domain" description="DUF7495" evidence="2">
    <location>
        <begin position="1047"/>
        <end position="1161"/>
    </location>
</feature>
<feature type="region of interest" description="Disordered" evidence="1">
    <location>
        <begin position="78"/>
        <end position="104"/>
    </location>
</feature>
<keyword evidence="4" id="KW-1185">Reference proteome</keyword>
<feature type="domain" description="DUF7495" evidence="2">
    <location>
        <begin position="775"/>
        <end position="875"/>
    </location>
</feature>
<feature type="region of interest" description="Disordered" evidence="1">
    <location>
        <begin position="352"/>
        <end position="371"/>
    </location>
</feature>
<feature type="domain" description="DUF7495" evidence="2">
    <location>
        <begin position="391"/>
        <end position="498"/>
    </location>
</feature>
<name>A0ABD3QLT4_9STRA</name>
<feature type="domain" description="DUF7495" evidence="2">
    <location>
        <begin position="250"/>
        <end position="344"/>
    </location>
</feature>
<feature type="domain" description="DUF7495" evidence="2">
    <location>
        <begin position="911"/>
        <end position="1021"/>
    </location>
</feature>
<gene>
    <name evidence="3" type="ORF">HJC23_002336</name>
</gene>
<feature type="compositionally biased region" description="Low complexity" evidence="1">
    <location>
        <begin position="537"/>
        <end position="557"/>
    </location>
</feature>
<dbReference type="EMBL" id="JABMIG020000029">
    <property type="protein sequence ID" value="KAL3801043.1"/>
    <property type="molecule type" value="Genomic_DNA"/>
</dbReference>
<protein>
    <recommendedName>
        <fullName evidence="2">DUF7495 domain-containing protein</fullName>
    </recommendedName>
</protein>
<evidence type="ECO:0000313" key="4">
    <source>
        <dbReference type="Proteomes" id="UP001516023"/>
    </source>
</evidence>
<reference evidence="3 4" key="1">
    <citation type="journal article" date="2020" name="G3 (Bethesda)">
        <title>Improved Reference Genome for Cyclotella cryptica CCMP332, a Model for Cell Wall Morphogenesis, Salinity Adaptation, and Lipid Production in Diatoms (Bacillariophyta).</title>
        <authorList>
            <person name="Roberts W.R."/>
            <person name="Downey K.M."/>
            <person name="Ruck E.C."/>
            <person name="Traller J.C."/>
            <person name="Alverson A.J."/>
        </authorList>
    </citation>
    <scope>NUCLEOTIDE SEQUENCE [LARGE SCALE GENOMIC DNA]</scope>
    <source>
        <strain evidence="3 4">CCMP332</strain>
    </source>
</reference>
<accession>A0ABD3QLT4</accession>
<feature type="region of interest" description="Disordered" evidence="1">
    <location>
        <begin position="1"/>
        <end position="51"/>
    </location>
</feature>
<dbReference type="Pfam" id="PF24325">
    <property type="entry name" value="DUF7495"/>
    <property type="match status" value="6"/>
</dbReference>